<dbReference type="EMBL" id="LT838272">
    <property type="protein sequence ID" value="SMB98316.1"/>
    <property type="molecule type" value="Genomic_DNA"/>
</dbReference>
<dbReference type="RefSeq" id="WP_084665824.1">
    <property type="nucleotide sequence ID" value="NZ_LT838272.1"/>
</dbReference>
<dbReference type="STRING" id="698762.SAMN00808754_2271"/>
<sequence>MLKRSSYLTLSLLLAALLSLAVTYKLWWPQRPTLVPAFSFRPWELKEHTVGDYTILVDEQDQVLDKMARIVYKGDEFIAQDNRRYRVTRIESNKAICTPIGKENISLERPPLTSSSGLSTQPVQAGGAKNLVAVYHTHSDESYVPTDGTESIPGHGGIFKVGEVFAAKLRSMGVNVDHDLSAHEPHDNNSYKRSRRTAAQLVSKGPAAIFDIHRDGVPDPDFYRQVVADKQVTKVRLVIGRENQNMNANLDFAKRIKAAADAKYPGLIRGIFIGAGSYNQDLSPRAILLEIGTHTNTREEAQRGAGLIAEVIPTVLGITPQPGPAAPSTAGDWKGVLFVVLAFVLGGGAFLILSSGGWDKALARLKQYTSIEWANLLGQRLRRPLNTQRRDAGQVLQYKKVPAEKLAPNDERKDWQKD</sequence>
<keyword evidence="1" id="KW-0812">Transmembrane</keyword>
<evidence type="ECO:0000256" key="1">
    <source>
        <dbReference type="SAM" id="Phobius"/>
    </source>
</evidence>
<feature type="transmembrane region" description="Helical" evidence="1">
    <location>
        <begin position="336"/>
        <end position="358"/>
    </location>
</feature>
<name>A0A1W1VYA5_9FIRM</name>
<keyword evidence="1" id="KW-0472">Membrane</keyword>
<keyword evidence="3" id="KW-1185">Reference proteome</keyword>
<reference evidence="2 3" key="1">
    <citation type="submission" date="2017-04" db="EMBL/GenBank/DDBJ databases">
        <authorList>
            <person name="Afonso C.L."/>
            <person name="Miller P.J."/>
            <person name="Scott M.A."/>
            <person name="Spackman E."/>
            <person name="Goraichik I."/>
            <person name="Dimitrov K.M."/>
            <person name="Suarez D.L."/>
            <person name="Swayne D.E."/>
        </authorList>
    </citation>
    <scope>NUCLEOTIDE SEQUENCE [LARGE SCALE GENOMIC DNA]</scope>
    <source>
        <strain evidence="2 3">ToBE</strain>
    </source>
</reference>
<proteinExistence type="predicted"/>
<organism evidence="2 3">
    <name type="scientific">Thermanaeromonas toyohensis ToBE</name>
    <dbReference type="NCBI Taxonomy" id="698762"/>
    <lineage>
        <taxon>Bacteria</taxon>
        <taxon>Bacillati</taxon>
        <taxon>Bacillota</taxon>
        <taxon>Clostridia</taxon>
        <taxon>Neomoorellales</taxon>
        <taxon>Neomoorellaceae</taxon>
        <taxon>Thermanaeromonas</taxon>
    </lineage>
</organism>
<dbReference type="Proteomes" id="UP000192569">
    <property type="component" value="Chromosome I"/>
</dbReference>
<dbReference type="InterPro" id="IPR010897">
    <property type="entry name" value="Spore_II_P"/>
</dbReference>
<dbReference type="NCBIfam" id="TIGR02867">
    <property type="entry name" value="spore_II_P"/>
    <property type="match status" value="1"/>
</dbReference>
<gene>
    <name evidence="2" type="ORF">SAMN00808754_2271</name>
</gene>
<evidence type="ECO:0000313" key="3">
    <source>
        <dbReference type="Proteomes" id="UP000192569"/>
    </source>
</evidence>
<keyword evidence="1" id="KW-1133">Transmembrane helix</keyword>
<dbReference type="AlphaFoldDB" id="A0A1W1VYA5"/>
<evidence type="ECO:0000313" key="2">
    <source>
        <dbReference type="EMBL" id="SMB98316.1"/>
    </source>
</evidence>
<protein>
    <submittedName>
        <fullName evidence="2">Stage II sporulation protein P</fullName>
    </submittedName>
</protein>
<dbReference type="Pfam" id="PF07454">
    <property type="entry name" value="SpoIIP"/>
    <property type="match status" value="1"/>
</dbReference>
<accession>A0A1W1VYA5</accession>